<dbReference type="EMBL" id="LGCL01000026">
    <property type="protein sequence ID" value="KPL76069.1"/>
    <property type="molecule type" value="Genomic_DNA"/>
</dbReference>
<dbReference type="RefSeq" id="WP_075063261.1">
    <property type="nucleotide sequence ID" value="NZ_LGCL01000026.1"/>
</dbReference>
<dbReference type="OrthoDB" id="141912at2"/>
<proteinExistence type="predicted"/>
<evidence type="ECO:0000313" key="1">
    <source>
        <dbReference type="EMBL" id="KPL76069.1"/>
    </source>
</evidence>
<sequence>MAKQTVFISADHGLAIVYFLQSDVVPTLLDAGVEVVILTDDGLKEQIEQRFGREGLHIEGLRLGEARKYYDTVSPTQQWWLNFLRRVGSSNRINTEAMDSHIRQVDAEAVGKRKLLMPFMKVAISILRRSKTARQWLVRQQYAFSPDLYTDLFEKYQPSLVLASTPGWRYDRYLLRQAARRGVKTAAVVVGWDNPSSYSLPGAPMDWITCWSEEQKRELILGSDWEAERVHVGGIPSYDGYFRREWLMDRDEYFKLHNLDPNRKLLGYACSFITFSPNYQNVEAIARLVAEDKLSQPSQLLVRLHPNHFMDEPLFAGEREKIRQLAREVPNVHVVEPVPLGGSLGYYSGEDMPEKTSMMAYSDVFLTVYSTMVVEAAIHERPILAVCIDAPGGWNTPGRFDLPLTEIGNWPTHQRFRQAGAGRVATNATQLQQAINLYLEQPTVDLEACRKFIRDEVTYTDAQAGKRTGQFILSCLEKSQGSGQ</sequence>
<evidence type="ECO:0000313" key="2">
    <source>
        <dbReference type="Proteomes" id="UP000050417"/>
    </source>
</evidence>
<gene>
    <name evidence="1" type="ORF">ADN00_12030</name>
</gene>
<accession>A0A0P6XLN7</accession>
<dbReference type="Gene3D" id="3.40.50.12580">
    <property type="match status" value="1"/>
</dbReference>
<name>A0A0P6XLN7_9CHLR</name>
<reference evidence="1 2" key="1">
    <citation type="submission" date="2015-07" db="EMBL/GenBank/DDBJ databases">
        <title>Genome sequence of Ornatilinea apprima DSM 23815.</title>
        <authorList>
            <person name="Hemp J."/>
            <person name="Ward L.M."/>
            <person name="Pace L.A."/>
            <person name="Fischer W.W."/>
        </authorList>
    </citation>
    <scope>NUCLEOTIDE SEQUENCE [LARGE SCALE GENOMIC DNA]</scope>
    <source>
        <strain evidence="1 2">P3M-1</strain>
    </source>
</reference>
<keyword evidence="2" id="KW-1185">Reference proteome</keyword>
<dbReference type="SUPFAM" id="SSF53756">
    <property type="entry name" value="UDP-Glycosyltransferase/glycogen phosphorylase"/>
    <property type="match status" value="1"/>
</dbReference>
<protein>
    <submittedName>
        <fullName evidence="1">Uncharacterized protein</fullName>
    </submittedName>
</protein>
<comment type="caution">
    <text evidence="1">The sequence shown here is derived from an EMBL/GenBank/DDBJ whole genome shotgun (WGS) entry which is preliminary data.</text>
</comment>
<dbReference type="InterPro" id="IPR043148">
    <property type="entry name" value="TagF_C"/>
</dbReference>
<dbReference type="Proteomes" id="UP000050417">
    <property type="component" value="Unassembled WGS sequence"/>
</dbReference>
<dbReference type="STRING" id="1134406.ADN00_12030"/>
<organism evidence="1 2">
    <name type="scientific">Ornatilinea apprima</name>
    <dbReference type="NCBI Taxonomy" id="1134406"/>
    <lineage>
        <taxon>Bacteria</taxon>
        <taxon>Bacillati</taxon>
        <taxon>Chloroflexota</taxon>
        <taxon>Anaerolineae</taxon>
        <taxon>Anaerolineales</taxon>
        <taxon>Anaerolineaceae</taxon>
        <taxon>Ornatilinea</taxon>
    </lineage>
</organism>
<dbReference type="AlphaFoldDB" id="A0A0P6XLN7"/>